<protein>
    <submittedName>
        <fullName evidence="5">Fic family protein</fullName>
    </submittedName>
</protein>
<organism evidence="5 6">
    <name type="scientific">Arachidicoccus soli</name>
    <dbReference type="NCBI Taxonomy" id="2341117"/>
    <lineage>
        <taxon>Bacteria</taxon>
        <taxon>Pseudomonadati</taxon>
        <taxon>Bacteroidota</taxon>
        <taxon>Chitinophagia</taxon>
        <taxon>Chitinophagales</taxon>
        <taxon>Chitinophagaceae</taxon>
        <taxon>Arachidicoccus</taxon>
    </lineage>
</organism>
<dbReference type="KEGG" id="ark:D6B99_15540"/>
<dbReference type="InterPro" id="IPR036597">
    <property type="entry name" value="Fido-like_dom_sf"/>
</dbReference>
<dbReference type="InterPro" id="IPR003812">
    <property type="entry name" value="Fido"/>
</dbReference>
<gene>
    <name evidence="5" type="ORF">D6B99_15540</name>
</gene>
<accession>A0A386HSG6</accession>
<dbReference type="AlphaFoldDB" id="A0A386HSG6"/>
<reference evidence="5 6" key="1">
    <citation type="submission" date="2018-09" db="EMBL/GenBank/DDBJ databases">
        <title>Arachidicoccus sp. nov., a bacterium isolated from soil.</title>
        <authorList>
            <person name="Weon H.-Y."/>
            <person name="Kwon S.-W."/>
            <person name="Lee S.A."/>
        </authorList>
    </citation>
    <scope>NUCLEOTIDE SEQUENCE [LARGE SCALE GENOMIC DNA]</scope>
    <source>
        <strain evidence="5 6">KIS59-12</strain>
    </source>
</reference>
<evidence type="ECO:0000256" key="2">
    <source>
        <dbReference type="PIRSR" id="PIRSR640198-2"/>
    </source>
</evidence>
<dbReference type="Gene3D" id="1.10.3290.10">
    <property type="entry name" value="Fido-like domain"/>
    <property type="match status" value="1"/>
</dbReference>
<feature type="binding site" evidence="2">
    <location>
        <begin position="212"/>
        <end position="213"/>
    </location>
    <ligand>
        <name>ATP</name>
        <dbReference type="ChEBI" id="CHEBI:30616"/>
    </ligand>
</feature>
<feature type="site" description="Important for autoinhibition of adenylyltransferase activity" evidence="3">
    <location>
        <position position="45"/>
    </location>
</feature>
<feature type="binding site" evidence="2">
    <location>
        <begin position="178"/>
        <end position="185"/>
    </location>
    <ligand>
        <name>ATP</name>
        <dbReference type="ChEBI" id="CHEBI:30616"/>
    </ligand>
</feature>
<keyword evidence="6" id="KW-1185">Reference proteome</keyword>
<proteinExistence type="predicted"/>
<dbReference type="SUPFAM" id="SSF140931">
    <property type="entry name" value="Fic-like"/>
    <property type="match status" value="1"/>
</dbReference>
<keyword evidence="2" id="KW-0067">ATP-binding</keyword>
<evidence type="ECO:0000259" key="4">
    <source>
        <dbReference type="PROSITE" id="PS51459"/>
    </source>
</evidence>
<name>A0A386HSG6_9BACT</name>
<sequence length="248" mass="28211">MQTISVLLSEIDSLKAELQQYRHLESEKVAKAFELEYTYESNRIEGNTLTLQETALVVEKGLTIGGKSMQEHLEAINHSFAIDFVKELVKSKTPFTETVLLDIHNLILKSINNENAGKYRNVQVLIGGAKHVPPQPYLVPKQMEDMFIWYNENKGKLHPILLAGELHERMVTIHPFIDGNGRTSRLLMNLVLLQNGFPIAILKGDTDSRLQYYSALETAQMENNKQPFLILIADNVKATLERLLRTLK</sequence>
<dbReference type="OrthoDB" id="9814400at2"/>
<feature type="active site" evidence="1">
    <location>
        <position position="174"/>
    </location>
</feature>
<dbReference type="Proteomes" id="UP000266118">
    <property type="component" value="Chromosome"/>
</dbReference>
<feature type="domain" description="Fido" evidence="4">
    <location>
        <begin position="95"/>
        <end position="234"/>
    </location>
</feature>
<dbReference type="PANTHER" id="PTHR13504:SF38">
    <property type="entry name" value="FIDO DOMAIN-CONTAINING PROTEIN"/>
    <property type="match status" value="1"/>
</dbReference>
<keyword evidence="2" id="KW-0547">Nucleotide-binding</keyword>
<dbReference type="Pfam" id="PF02661">
    <property type="entry name" value="Fic"/>
    <property type="match status" value="1"/>
</dbReference>
<dbReference type="RefSeq" id="WP_119990087.1">
    <property type="nucleotide sequence ID" value="NZ_CP032489.1"/>
</dbReference>
<evidence type="ECO:0000313" key="6">
    <source>
        <dbReference type="Proteomes" id="UP000266118"/>
    </source>
</evidence>
<dbReference type="PROSITE" id="PS51459">
    <property type="entry name" value="FIDO"/>
    <property type="match status" value="1"/>
</dbReference>
<evidence type="ECO:0000256" key="3">
    <source>
        <dbReference type="PIRSR" id="PIRSR640198-3"/>
    </source>
</evidence>
<dbReference type="InterPro" id="IPR040198">
    <property type="entry name" value="Fido_containing"/>
</dbReference>
<evidence type="ECO:0000313" key="5">
    <source>
        <dbReference type="EMBL" id="AYD48897.1"/>
    </source>
</evidence>
<dbReference type="GO" id="GO:0005524">
    <property type="term" value="F:ATP binding"/>
    <property type="evidence" value="ECO:0007669"/>
    <property type="project" value="UniProtKB-KW"/>
</dbReference>
<dbReference type="PANTHER" id="PTHR13504">
    <property type="entry name" value="FIDO DOMAIN-CONTAINING PROTEIN DDB_G0283145"/>
    <property type="match status" value="1"/>
</dbReference>
<dbReference type="EMBL" id="CP032489">
    <property type="protein sequence ID" value="AYD48897.1"/>
    <property type="molecule type" value="Genomic_DNA"/>
</dbReference>
<evidence type="ECO:0000256" key="1">
    <source>
        <dbReference type="PIRSR" id="PIRSR640198-1"/>
    </source>
</evidence>